<protein>
    <submittedName>
        <fullName evidence="3">Putative competence protein CoiA-like family protein</fullName>
    </submittedName>
</protein>
<dbReference type="AlphaFoldDB" id="A0A6M3Y5I1"/>
<proteinExistence type="predicted"/>
<dbReference type="Pfam" id="PF25164">
    <property type="entry name" value="CoiA_N"/>
    <property type="match status" value="1"/>
</dbReference>
<evidence type="ECO:0000259" key="1">
    <source>
        <dbReference type="Pfam" id="PF06054"/>
    </source>
</evidence>
<evidence type="ECO:0000313" key="3">
    <source>
        <dbReference type="EMBL" id="QJI05440.1"/>
    </source>
</evidence>
<evidence type="ECO:0000259" key="2">
    <source>
        <dbReference type="Pfam" id="PF25164"/>
    </source>
</evidence>
<gene>
    <name evidence="3" type="ORF">MM171A01080_0002</name>
</gene>
<organism evidence="3">
    <name type="scientific">viral metagenome</name>
    <dbReference type="NCBI Taxonomy" id="1070528"/>
    <lineage>
        <taxon>unclassified sequences</taxon>
        <taxon>metagenomes</taxon>
        <taxon>organismal metagenomes</taxon>
    </lineage>
</organism>
<name>A0A6M3Y5I1_9ZZZZ</name>
<sequence>MLYAYNTTHDRILATPQAIGICPSCNQSLIAKCGHINIWHWSHRTKEPLCNYQPETEWHMQWKQTALNCGNDIEVRIGNHITDILNNNNNRLIELQNSSINVGDIIDRCEVFKHYGFMVDWIFNRISKYENEQLYFTRKEKYWTFKQKWQKKLLRFLFNDDLYPKYGRVWFDIGESHPLFLIRKLYSSGGGWGKFAARFSPIYKIRYVVVD</sequence>
<accession>A0A6M3Y5I1</accession>
<feature type="domain" description="Competence protein CoiA-like N-terminal" evidence="2">
    <location>
        <begin position="21"/>
        <end position="47"/>
    </location>
</feature>
<dbReference type="InterPro" id="IPR057253">
    <property type="entry name" value="CoiA-like_N"/>
</dbReference>
<dbReference type="InterPro" id="IPR010330">
    <property type="entry name" value="CoiA_nuc"/>
</dbReference>
<dbReference type="Pfam" id="PF06054">
    <property type="entry name" value="CoiA_nuc"/>
    <property type="match status" value="1"/>
</dbReference>
<feature type="domain" description="Competence protein CoiA nuclease-like" evidence="1">
    <location>
        <begin position="82"/>
        <end position="155"/>
    </location>
</feature>
<reference evidence="3" key="1">
    <citation type="submission" date="2020-03" db="EMBL/GenBank/DDBJ databases">
        <title>The deep terrestrial virosphere.</title>
        <authorList>
            <person name="Holmfeldt K."/>
            <person name="Nilsson E."/>
            <person name="Simone D."/>
            <person name="Lopez-Fernandez M."/>
            <person name="Wu X."/>
            <person name="de Brujin I."/>
            <person name="Lundin D."/>
            <person name="Andersson A."/>
            <person name="Bertilsson S."/>
            <person name="Dopson M."/>
        </authorList>
    </citation>
    <scope>NUCLEOTIDE SEQUENCE</scope>
    <source>
        <strain evidence="3">MM171A01080</strain>
    </source>
</reference>
<dbReference type="EMBL" id="MT145201">
    <property type="protein sequence ID" value="QJI05440.1"/>
    <property type="molecule type" value="Genomic_DNA"/>
</dbReference>